<dbReference type="InterPro" id="IPR002638">
    <property type="entry name" value="Quinolinate_PRibosylTrfase_C"/>
</dbReference>
<organism evidence="12 13">
    <name type="scientific">Candidatus Providencia siddallii</name>
    <dbReference type="NCBI Taxonomy" id="1715285"/>
    <lineage>
        <taxon>Bacteria</taxon>
        <taxon>Pseudomonadati</taxon>
        <taxon>Pseudomonadota</taxon>
        <taxon>Gammaproteobacteria</taxon>
        <taxon>Enterobacterales</taxon>
        <taxon>Morganellaceae</taxon>
        <taxon>Providencia</taxon>
    </lineage>
</organism>
<dbReference type="PANTHER" id="PTHR32179:SF3">
    <property type="entry name" value="NICOTINATE-NUCLEOTIDE PYROPHOSPHORYLASE [CARBOXYLATING]"/>
    <property type="match status" value="1"/>
</dbReference>
<dbReference type="InterPro" id="IPR036068">
    <property type="entry name" value="Nicotinate_pribotase-like_C"/>
</dbReference>
<comment type="function">
    <text evidence="1">Involved in the catabolism of quinolinic acid (QA).</text>
</comment>
<evidence type="ECO:0000256" key="9">
    <source>
        <dbReference type="PIRNR" id="PIRNR006250"/>
    </source>
</evidence>
<dbReference type="SUPFAM" id="SSF54675">
    <property type="entry name" value="Nicotinate/Quinolinate PRTase N-terminal domain-like"/>
    <property type="match status" value="1"/>
</dbReference>
<dbReference type="Proteomes" id="UP001497533">
    <property type="component" value="Chromosome"/>
</dbReference>
<dbReference type="EC" id="2.4.2.19" evidence="4"/>
<dbReference type="InterPro" id="IPR022412">
    <property type="entry name" value="Quinolinate_PRibosylTrfase_N"/>
</dbReference>
<accession>A0ABP1CH02</accession>
<evidence type="ECO:0000256" key="1">
    <source>
        <dbReference type="ARBA" id="ARBA00003237"/>
    </source>
</evidence>
<dbReference type="Gene3D" id="3.90.1170.20">
    <property type="entry name" value="Quinolinate phosphoribosyl transferase, N-terminal domain"/>
    <property type="match status" value="1"/>
</dbReference>
<dbReference type="SUPFAM" id="SSF51690">
    <property type="entry name" value="Nicotinate/Quinolinate PRTase C-terminal domain-like"/>
    <property type="match status" value="1"/>
</dbReference>
<dbReference type="Gene3D" id="3.20.20.70">
    <property type="entry name" value="Aldolase class I"/>
    <property type="match status" value="1"/>
</dbReference>
<dbReference type="NCBIfam" id="TIGR00078">
    <property type="entry name" value="nadC"/>
    <property type="match status" value="1"/>
</dbReference>
<dbReference type="PANTHER" id="PTHR32179">
    <property type="entry name" value="NICOTINATE-NUCLEOTIDE PYROPHOSPHORYLASE [CARBOXYLATING]"/>
    <property type="match status" value="1"/>
</dbReference>
<dbReference type="Pfam" id="PF01729">
    <property type="entry name" value="QRPTase_C"/>
    <property type="match status" value="1"/>
</dbReference>
<feature type="domain" description="Quinolinate phosphoribosyl transferase N-terminal" evidence="11">
    <location>
        <begin position="44"/>
        <end position="128"/>
    </location>
</feature>
<evidence type="ECO:0000256" key="2">
    <source>
        <dbReference type="ARBA" id="ARBA00004893"/>
    </source>
</evidence>
<comment type="similarity">
    <text evidence="3 9">Belongs to the NadC/ModD family.</text>
</comment>
<evidence type="ECO:0000259" key="11">
    <source>
        <dbReference type="Pfam" id="PF02749"/>
    </source>
</evidence>
<dbReference type="InterPro" id="IPR004393">
    <property type="entry name" value="NadC"/>
</dbReference>
<dbReference type="InterPro" id="IPR037128">
    <property type="entry name" value="Quinolinate_PRibosylTase_N_sf"/>
</dbReference>
<sequence length="296" mass="33428">MCIKKINTLQTKENLLKKLITDIPTIVSISLKEDLNYIINYKQDITSQLINKNLKITAKIITRESCIFCGKKWVDEVFFQLGNKVKINWFVEDGDFLDKNQTICNMIGDSHILLAGERTSLNFIQTLSSISTITAKYVKQLEGTKTKLLDTRKTIPGLRTASKYAVLIGGGFNHRFGLTDLYLIKENHIFLAGSIEKIIKHVKNFNNNIHIEIEVKNLEELLQAINLDIKFIMLDNFSSIMIKKAVDITNGKAFLEASGNITIKNIKEIAKIGVDFISTGALTKNIKAIDLSMLFN</sequence>
<name>A0ABP1CH02_9GAMM</name>
<dbReference type="Pfam" id="PF02749">
    <property type="entry name" value="QRPTase_N"/>
    <property type="match status" value="1"/>
</dbReference>
<comment type="pathway">
    <text evidence="2">Cofactor biosynthesis; NAD(+) biosynthesis; nicotinate D-ribonucleotide from quinolinate: step 1/1.</text>
</comment>
<evidence type="ECO:0000256" key="7">
    <source>
        <dbReference type="ARBA" id="ARBA00022679"/>
    </source>
</evidence>
<keyword evidence="7 9" id="KW-0808">Transferase</keyword>
<evidence type="ECO:0000259" key="10">
    <source>
        <dbReference type="Pfam" id="PF01729"/>
    </source>
</evidence>
<dbReference type="PIRSF" id="PIRSF006250">
    <property type="entry name" value="NadC_ModD"/>
    <property type="match status" value="1"/>
</dbReference>
<keyword evidence="5" id="KW-0662">Pyridine nucleotide biosynthesis</keyword>
<dbReference type="InterPro" id="IPR013785">
    <property type="entry name" value="Aldolase_TIM"/>
</dbReference>
<keyword evidence="13" id="KW-1185">Reference proteome</keyword>
<gene>
    <name evidence="12" type="primary">nadC</name>
    <name evidence="12" type="ORF">PRHACTZTBTEA_288</name>
</gene>
<feature type="domain" description="Quinolinate phosphoribosyl transferase C-terminal" evidence="10">
    <location>
        <begin position="130"/>
        <end position="293"/>
    </location>
</feature>
<dbReference type="RefSeq" id="WP_341765252.1">
    <property type="nucleotide sequence ID" value="NZ_OZ034688.1"/>
</dbReference>
<evidence type="ECO:0000256" key="4">
    <source>
        <dbReference type="ARBA" id="ARBA00011944"/>
    </source>
</evidence>
<reference evidence="12" key="1">
    <citation type="submission" date="2024-04" db="EMBL/GenBank/DDBJ databases">
        <authorList>
            <person name="Manzano-Marin A."/>
            <person name="Manzano-Marin A."/>
            <person name="Alejandro Manzano Marin A."/>
        </authorList>
    </citation>
    <scope>NUCLEOTIDE SEQUENCE [LARGE SCALE GENOMIC DNA]</scope>
    <source>
        <strain evidence="12">TABTEA</strain>
    </source>
</reference>
<dbReference type="EMBL" id="OZ034688">
    <property type="protein sequence ID" value="CAL1329210.1"/>
    <property type="molecule type" value="Genomic_DNA"/>
</dbReference>
<evidence type="ECO:0000256" key="3">
    <source>
        <dbReference type="ARBA" id="ARBA00009400"/>
    </source>
</evidence>
<dbReference type="InterPro" id="IPR027277">
    <property type="entry name" value="NadC/ModD"/>
</dbReference>
<protein>
    <recommendedName>
        <fullName evidence="4">nicotinate-nucleotide diphosphorylase (carboxylating)</fullName>
        <ecNumber evidence="4">2.4.2.19</ecNumber>
    </recommendedName>
    <alternativeName>
        <fullName evidence="8">Quinolinate phosphoribosyltransferase [decarboxylating]</fullName>
    </alternativeName>
</protein>
<proteinExistence type="inferred from homology"/>
<evidence type="ECO:0000256" key="5">
    <source>
        <dbReference type="ARBA" id="ARBA00022642"/>
    </source>
</evidence>
<evidence type="ECO:0000313" key="13">
    <source>
        <dbReference type="Proteomes" id="UP001497533"/>
    </source>
</evidence>
<dbReference type="GO" id="GO:0004514">
    <property type="term" value="F:nicotinate-nucleotide diphosphorylase (carboxylating) activity"/>
    <property type="evidence" value="ECO:0007669"/>
    <property type="project" value="UniProtKB-EC"/>
</dbReference>
<evidence type="ECO:0000313" key="12">
    <source>
        <dbReference type="EMBL" id="CAL1329210.1"/>
    </source>
</evidence>
<evidence type="ECO:0000256" key="6">
    <source>
        <dbReference type="ARBA" id="ARBA00022676"/>
    </source>
</evidence>
<dbReference type="CDD" id="cd01572">
    <property type="entry name" value="QPRTase"/>
    <property type="match status" value="1"/>
</dbReference>
<keyword evidence="6 9" id="KW-0328">Glycosyltransferase</keyword>
<evidence type="ECO:0000256" key="8">
    <source>
        <dbReference type="ARBA" id="ARBA00033102"/>
    </source>
</evidence>